<dbReference type="Proteomes" id="UP000186922">
    <property type="component" value="Unassembled WGS sequence"/>
</dbReference>
<reference evidence="1 2" key="1">
    <citation type="journal article" date="2016" name="Nat. Commun.">
        <title>Extremotolerant tardigrade genome and improved radiotolerance of human cultured cells by tardigrade-unique protein.</title>
        <authorList>
            <person name="Hashimoto T."/>
            <person name="Horikawa D.D."/>
            <person name="Saito Y."/>
            <person name="Kuwahara H."/>
            <person name="Kozuka-Hata H."/>
            <person name="Shin-I T."/>
            <person name="Minakuchi Y."/>
            <person name="Ohishi K."/>
            <person name="Motoyama A."/>
            <person name="Aizu T."/>
            <person name="Enomoto A."/>
            <person name="Kondo K."/>
            <person name="Tanaka S."/>
            <person name="Hara Y."/>
            <person name="Koshikawa S."/>
            <person name="Sagara H."/>
            <person name="Miura T."/>
            <person name="Yokobori S."/>
            <person name="Miyagawa K."/>
            <person name="Suzuki Y."/>
            <person name="Kubo T."/>
            <person name="Oyama M."/>
            <person name="Kohara Y."/>
            <person name="Fujiyama A."/>
            <person name="Arakawa K."/>
            <person name="Katayama T."/>
            <person name="Toyoda A."/>
            <person name="Kunieda T."/>
        </authorList>
    </citation>
    <scope>NUCLEOTIDE SEQUENCE [LARGE SCALE GENOMIC DNA]</scope>
    <source>
        <strain evidence="1 2">YOKOZUNA-1</strain>
    </source>
</reference>
<sequence length="101" mass="11447">MSYCATKPPITSIFHCGVVGWPVFVFHAYPQPTFKQFLELLETLQLQTTTATVAVNVIRVKHEQVENLTITTIVQMTKYTIIVSVAFFCPFICFNSCKLVL</sequence>
<protein>
    <submittedName>
        <fullName evidence="1">Uncharacterized protein</fullName>
    </submittedName>
</protein>
<organism evidence="1 2">
    <name type="scientific">Ramazzottius varieornatus</name>
    <name type="common">Water bear</name>
    <name type="synonym">Tardigrade</name>
    <dbReference type="NCBI Taxonomy" id="947166"/>
    <lineage>
        <taxon>Eukaryota</taxon>
        <taxon>Metazoa</taxon>
        <taxon>Ecdysozoa</taxon>
        <taxon>Tardigrada</taxon>
        <taxon>Eutardigrada</taxon>
        <taxon>Parachela</taxon>
        <taxon>Hypsibioidea</taxon>
        <taxon>Ramazzottiidae</taxon>
        <taxon>Ramazzottius</taxon>
    </lineage>
</organism>
<keyword evidence="2" id="KW-1185">Reference proteome</keyword>
<gene>
    <name evidence="1" type="primary">RvY_18971</name>
    <name evidence="1" type="synonym">RvY_18971.2</name>
    <name evidence="1" type="ORF">RvY_18971-2</name>
</gene>
<dbReference type="EMBL" id="BDGG01000022">
    <property type="protein sequence ID" value="GAV09424.1"/>
    <property type="molecule type" value="Genomic_DNA"/>
</dbReference>
<dbReference type="AlphaFoldDB" id="A0A1D1WBC8"/>
<name>A0A1D1WBC8_RAMVA</name>
<evidence type="ECO:0000313" key="2">
    <source>
        <dbReference type="Proteomes" id="UP000186922"/>
    </source>
</evidence>
<proteinExistence type="predicted"/>
<accession>A0A1D1WBC8</accession>
<evidence type="ECO:0000313" key="1">
    <source>
        <dbReference type="EMBL" id="GAV09424.1"/>
    </source>
</evidence>
<comment type="caution">
    <text evidence="1">The sequence shown here is derived from an EMBL/GenBank/DDBJ whole genome shotgun (WGS) entry which is preliminary data.</text>
</comment>